<dbReference type="Proteomes" id="UP000217277">
    <property type="component" value="Chromosome I"/>
</dbReference>
<proteinExistence type="predicted"/>
<evidence type="ECO:0000313" key="2">
    <source>
        <dbReference type="Proteomes" id="UP000217277"/>
    </source>
</evidence>
<evidence type="ECO:0000313" key="1">
    <source>
        <dbReference type="EMBL" id="ATC82150.1"/>
    </source>
</evidence>
<gene>
    <name evidence="1" type="ORF">PAGA_a1787</name>
</gene>
<dbReference type="EMBL" id="CP011011">
    <property type="protein sequence ID" value="ATC82150.1"/>
    <property type="molecule type" value="Genomic_DNA"/>
</dbReference>
<reference evidence="1" key="1">
    <citation type="submission" date="2015-03" db="EMBL/GenBank/DDBJ databases">
        <authorList>
            <person name="Xie B.-B."/>
            <person name="Rong J.-C."/>
            <person name="Qin Q.-L."/>
            <person name="Zhang Y.-Z."/>
        </authorList>
    </citation>
    <scope>NUCLEOTIDE SEQUENCE</scope>
    <source>
        <strain evidence="1">DSM 14585</strain>
    </source>
</reference>
<organism evidence="1 2">
    <name type="scientific">Pseudoalteromonas agarivorans DSM 14585</name>
    <dbReference type="NCBI Taxonomy" id="1312369"/>
    <lineage>
        <taxon>Bacteria</taxon>
        <taxon>Pseudomonadati</taxon>
        <taxon>Pseudomonadota</taxon>
        <taxon>Gammaproteobacteria</taxon>
        <taxon>Alteromonadales</taxon>
        <taxon>Pseudoalteromonadaceae</taxon>
        <taxon>Pseudoalteromonas</taxon>
    </lineage>
</organism>
<accession>A0ACA8DVA5</accession>
<keyword evidence="2" id="KW-1185">Reference proteome</keyword>
<protein>
    <submittedName>
        <fullName evidence="1">Uncharacterized protein</fullName>
    </submittedName>
</protein>
<name>A0ACA8DVA5_9GAMM</name>
<sequence length="39" mass="4664">MCNEEEEVFYKFLVVKVKCWMLFKNFATLEACKNQATNL</sequence>